<keyword evidence="1" id="KW-1185">Reference proteome</keyword>
<name>A0A1I7U408_9PELO</name>
<organism evidence="1 2">
    <name type="scientific">Caenorhabditis tropicalis</name>
    <dbReference type="NCBI Taxonomy" id="1561998"/>
    <lineage>
        <taxon>Eukaryota</taxon>
        <taxon>Metazoa</taxon>
        <taxon>Ecdysozoa</taxon>
        <taxon>Nematoda</taxon>
        <taxon>Chromadorea</taxon>
        <taxon>Rhabditida</taxon>
        <taxon>Rhabditina</taxon>
        <taxon>Rhabditomorpha</taxon>
        <taxon>Rhabditoidea</taxon>
        <taxon>Rhabditidae</taxon>
        <taxon>Peloderinae</taxon>
        <taxon>Caenorhabditis</taxon>
    </lineage>
</organism>
<dbReference type="Proteomes" id="UP000095282">
    <property type="component" value="Unplaced"/>
</dbReference>
<dbReference type="PANTHER" id="PTHR31897:SF8">
    <property type="entry name" value="DUF19 DOMAIN-CONTAINING PROTEIN"/>
    <property type="match status" value="1"/>
</dbReference>
<dbReference type="AlphaFoldDB" id="A0A1I7U408"/>
<proteinExistence type="predicted"/>
<dbReference type="STRING" id="1561998.A0A1I7U408"/>
<evidence type="ECO:0000313" key="1">
    <source>
        <dbReference type="Proteomes" id="UP000095282"/>
    </source>
</evidence>
<protein>
    <submittedName>
        <fullName evidence="2">DUF19 domain-containing protein</fullName>
    </submittedName>
</protein>
<dbReference type="PANTHER" id="PTHR31897">
    <property type="entry name" value="PROTEIN CBG17011-RELATED"/>
    <property type="match status" value="1"/>
</dbReference>
<evidence type="ECO:0000313" key="2">
    <source>
        <dbReference type="WBParaSite" id="Csp11.Scaffold629.g14622.t1"/>
    </source>
</evidence>
<dbReference type="WBParaSite" id="Csp11.Scaffold629.g14622.t1">
    <property type="protein sequence ID" value="Csp11.Scaffold629.g14622.t1"/>
    <property type="gene ID" value="Csp11.Scaffold629.g14622"/>
</dbReference>
<sequence>MMLDKPSSSKFPCLGDHNIIGSTKEETCERYSKKMNECTKKVMEASCGGKAVEDYDKIANVILKHFDCK</sequence>
<accession>A0A1I7U408</accession>
<reference evidence="2" key="1">
    <citation type="submission" date="2016-11" db="UniProtKB">
        <authorList>
            <consortium name="WormBaseParasite"/>
        </authorList>
    </citation>
    <scope>IDENTIFICATION</scope>
</reference>